<evidence type="ECO:0000259" key="2">
    <source>
        <dbReference type="Pfam" id="PF18701"/>
    </source>
</evidence>
<dbReference type="InterPro" id="IPR041588">
    <property type="entry name" value="Integrase_H2C2"/>
</dbReference>
<feature type="domain" description="DUF5641" evidence="2">
    <location>
        <begin position="211"/>
        <end position="304"/>
    </location>
</feature>
<proteinExistence type="predicted"/>
<dbReference type="EMBL" id="JAPWTJ010000254">
    <property type="protein sequence ID" value="KAJ8980537.1"/>
    <property type="molecule type" value="Genomic_DNA"/>
</dbReference>
<gene>
    <name evidence="3" type="ORF">NQ317_008334</name>
</gene>
<name>A0ABQ9JS74_9CUCU</name>
<accession>A0ABQ9JS74</accession>
<evidence type="ECO:0000313" key="4">
    <source>
        <dbReference type="Proteomes" id="UP001162164"/>
    </source>
</evidence>
<sequence length="309" mass="35422">MSYVIRFIKNLRSKPHERLTGSLSIPEINEATNVLIKLVQAEAFKEDIMHIQKTKYVSHNSKLASLNPFLDQTGILRVGGRLRNSLYAYTKKHPAVLPSKSHFTNLIIDYEHKRLLHAGGQAVLGSIRDVFWPLNGRRLVRQRIRKCLTCFRANPVQSNPIMGELPITRITPVRPFTITGVDYAGPFLIKDALSTFPEEDICSVNPARLSNYKQLQQIVQHFWCRWSKEYVNNLQQRTKWKQQTANELKPGLMVLLREDNVPPLKWLLGRIVKTYPDSDGTVRVVDIKTRNGMITRAFSKICVLPIDIG</sequence>
<comment type="caution">
    <text evidence="3">The sequence shown here is derived from an EMBL/GenBank/DDBJ whole genome shotgun (WGS) entry which is preliminary data.</text>
</comment>
<evidence type="ECO:0000313" key="3">
    <source>
        <dbReference type="EMBL" id="KAJ8980537.1"/>
    </source>
</evidence>
<dbReference type="Pfam" id="PF18701">
    <property type="entry name" value="DUF5641"/>
    <property type="match status" value="1"/>
</dbReference>
<dbReference type="PANTHER" id="PTHR47331">
    <property type="entry name" value="PHD-TYPE DOMAIN-CONTAINING PROTEIN"/>
    <property type="match status" value="1"/>
</dbReference>
<reference evidence="3" key="1">
    <citation type="journal article" date="2023" name="Insect Mol. Biol.">
        <title>Genome sequencing provides insights into the evolution of gene families encoding plant cell wall-degrading enzymes in longhorned beetles.</title>
        <authorList>
            <person name="Shin N.R."/>
            <person name="Okamura Y."/>
            <person name="Kirsch R."/>
            <person name="Pauchet Y."/>
        </authorList>
    </citation>
    <scope>NUCLEOTIDE SEQUENCE</scope>
    <source>
        <strain evidence="3">MMC_N1</strain>
    </source>
</reference>
<keyword evidence="4" id="KW-1185">Reference proteome</keyword>
<evidence type="ECO:0008006" key="5">
    <source>
        <dbReference type="Google" id="ProtNLM"/>
    </source>
</evidence>
<protein>
    <recommendedName>
        <fullName evidence="5">DUF5641 domain-containing protein</fullName>
    </recommendedName>
</protein>
<dbReference type="Pfam" id="PF17921">
    <property type="entry name" value="Integrase_H2C2"/>
    <property type="match status" value="1"/>
</dbReference>
<evidence type="ECO:0000259" key="1">
    <source>
        <dbReference type="Pfam" id="PF17921"/>
    </source>
</evidence>
<dbReference type="Proteomes" id="UP001162164">
    <property type="component" value="Unassembled WGS sequence"/>
</dbReference>
<organism evidence="3 4">
    <name type="scientific">Molorchus minor</name>
    <dbReference type="NCBI Taxonomy" id="1323400"/>
    <lineage>
        <taxon>Eukaryota</taxon>
        <taxon>Metazoa</taxon>
        <taxon>Ecdysozoa</taxon>
        <taxon>Arthropoda</taxon>
        <taxon>Hexapoda</taxon>
        <taxon>Insecta</taxon>
        <taxon>Pterygota</taxon>
        <taxon>Neoptera</taxon>
        <taxon>Endopterygota</taxon>
        <taxon>Coleoptera</taxon>
        <taxon>Polyphaga</taxon>
        <taxon>Cucujiformia</taxon>
        <taxon>Chrysomeloidea</taxon>
        <taxon>Cerambycidae</taxon>
        <taxon>Lamiinae</taxon>
        <taxon>Monochamini</taxon>
        <taxon>Molorchus</taxon>
    </lineage>
</organism>
<dbReference type="InterPro" id="IPR040676">
    <property type="entry name" value="DUF5641"/>
</dbReference>
<feature type="domain" description="Integrase zinc-binding" evidence="1">
    <location>
        <begin position="103"/>
        <end position="155"/>
    </location>
</feature>
<dbReference type="PANTHER" id="PTHR47331:SF2">
    <property type="match status" value="1"/>
</dbReference>